<keyword evidence="1" id="KW-0808">Transferase</keyword>
<evidence type="ECO:0000313" key="10">
    <source>
        <dbReference type="EMBL" id="KAK9863726.1"/>
    </source>
</evidence>
<evidence type="ECO:0000256" key="8">
    <source>
        <dbReference type="ARBA" id="ARBA00048428"/>
    </source>
</evidence>
<protein>
    <recommendedName>
        <fullName evidence="5">Arsenite methyltransferase</fullName>
        <ecNumber evidence="4">2.1.1.137</ecNumber>
    </recommendedName>
</protein>
<accession>A0AAW1T1U1</accession>
<evidence type="ECO:0000256" key="3">
    <source>
        <dbReference type="ARBA" id="ARBA00034487"/>
    </source>
</evidence>
<comment type="similarity">
    <text evidence="3">Belongs to the methyltransferase superfamily. Arsenite methyltransferase family.</text>
</comment>
<organism evidence="10 11">
    <name type="scientific">Apatococcus fuscideae</name>
    <dbReference type="NCBI Taxonomy" id="2026836"/>
    <lineage>
        <taxon>Eukaryota</taxon>
        <taxon>Viridiplantae</taxon>
        <taxon>Chlorophyta</taxon>
        <taxon>core chlorophytes</taxon>
        <taxon>Trebouxiophyceae</taxon>
        <taxon>Chlorellales</taxon>
        <taxon>Chlorellaceae</taxon>
        <taxon>Apatococcus</taxon>
    </lineage>
</organism>
<dbReference type="PANTHER" id="PTHR43675:SF8">
    <property type="entry name" value="ARSENITE METHYLTRANSFERASE"/>
    <property type="match status" value="1"/>
</dbReference>
<evidence type="ECO:0000256" key="4">
    <source>
        <dbReference type="ARBA" id="ARBA00034521"/>
    </source>
</evidence>
<keyword evidence="2" id="KW-0949">S-adenosyl-L-methionine</keyword>
<dbReference type="InterPro" id="IPR025714">
    <property type="entry name" value="Methyltranfer_dom"/>
</dbReference>
<comment type="caution">
    <text evidence="10">The sequence shown here is derived from an EMBL/GenBank/DDBJ whole genome shotgun (WGS) entry which is preliminary data.</text>
</comment>
<gene>
    <name evidence="10" type="ORF">WJX84_004714</name>
</gene>
<name>A0AAW1T1U1_9CHLO</name>
<comment type="catalytic activity">
    <reaction evidence="6">
        <text>arsenic triglutathione + [thioredoxin]-dithiol + S-adenosyl-L-methionine + 2 H2O = methylarsonous acid + [thioredoxin]-disulfide + 3 glutathione + S-adenosyl-L-homocysteine + H(+)</text>
        <dbReference type="Rhea" id="RHEA:69460"/>
        <dbReference type="Rhea" id="RHEA-COMP:10698"/>
        <dbReference type="Rhea" id="RHEA-COMP:10700"/>
        <dbReference type="ChEBI" id="CHEBI:15377"/>
        <dbReference type="ChEBI" id="CHEBI:15378"/>
        <dbReference type="ChEBI" id="CHEBI:17826"/>
        <dbReference type="ChEBI" id="CHEBI:29950"/>
        <dbReference type="ChEBI" id="CHEBI:50058"/>
        <dbReference type="ChEBI" id="CHEBI:57856"/>
        <dbReference type="ChEBI" id="CHEBI:57925"/>
        <dbReference type="ChEBI" id="CHEBI:59789"/>
        <dbReference type="ChEBI" id="CHEBI:183640"/>
        <dbReference type="EC" id="2.1.1.137"/>
    </reaction>
</comment>
<dbReference type="Gene3D" id="3.40.5.100">
    <property type="match status" value="1"/>
</dbReference>
<reference evidence="10 11" key="1">
    <citation type="journal article" date="2024" name="Nat. Commun.">
        <title>Phylogenomics reveals the evolutionary origins of lichenization in chlorophyte algae.</title>
        <authorList>
            <person name="Puginier C."/>
            <person name="Libourel C."/>
            <person name="Otte J."/>
            <person name="Skaloud P."/>
            <person name="Haon M."/>
            <person name="Grisel S."/>
            <person name="Petersen M."/>
            <person name="Berrin J.G."/>
            <person name="Delaux P.M."/>
            <person name="Dal Grande F."/>
            <person name="Keller J."/>
        </authorList>
    </citation>
    <scope>NUCLEOTIDE SEQUENCE [LARGE SCALE GENOMIC DNA]</scope>
    <source>
        <strain evidence="10 11">SAG 2523</strain>
    </source>
</reference>
<dbReference type="AlphaFoldDB" id="A0AAW1T1U1"/>
<evidence type="ECO:0000256" key="7">
    <source>
        <dbReference type="ARBA" id="ARBA00047943"/>
    </source>
</evidence>
<dbReference type="EMBL" id="JALJOV010000436">
    <property type="protein sequence ID" value="KAK9863726.1"/>
    <property type="molecule type" value="Genomic_DNA"/>
</dbReference>
<dbReference type="Gene3D" id="3.40.50.150">
    <property type="entry name" value="Vaccinia Virus protein VP39"/>
    <property type="match status" value="1"/>
</dbReference>
<dbReference type="Proteomes" id="UP001485043">
    <property type="component" value="Unassembled WGS sequence"/>
</dbReference>
<dbReference type="GO" id="GO:0030791">
    <property type="term" value="F:arsenite methyltransferase activity"/>
    <property type="evidence" value="ECO:0007669"/>
    <property type="project" value="UniProtKB-EC"/>
</dbReference>
<dbReference type="SUPFAM" id="SSF53335">
    <property type="entry name" value="S-adenosyl-L-methionine-dependent methyltransferases"/>
    <property type="match status" value="1"/>
</dbReference>
<comment type="catalytic activity">
    <reaction evidence="7">
        <text>arsenic triglutathione + 2 [thioredoxin]-dithiol + 2 S-adenosyl-L-methionine + H2O = dimethylarsinous acid + 2 [thioredoxin]-disulfide + 3 glutathione + 2 S-adenosyl-L-homocysteine + 2 H(+)</text>
        <dbReference type="Rhea" id="RHEA:69464"/>
        <dbReference type="Rhea" id="RHEA-COMP:10698"/>
        <dbReference type="Rhea" id="RHEA-COMP:10700"/>
        <dbReference type="ChEBI" id="CHEBI:15377"/>
        <dbReference type="ChEBI" id="CHEBI:15378"/>
        <dbReference type="ChEBI" id="CHEBI:23808"/>
        <dbReference type="ChEBI" id="CHEBI:29950"/>
        <dbReference type="ChEBI" id="CHEBI:50058"/>
        <dbReference type="ChEBI" id="CHEBI:57856"/>
        <dbReference type="ChEBI" id="CHEBI:57925"/>
        <dbReference type="ChEBI" id="CHEBI:59789"/>
        <dbReference type="ChEBI" id="CHEBI:183640"/>
        <dbReference type="EC" id="2.1.1.137"/>
    </reaction>
</comment>
<evidence type="ECO:0000256" key="1">
    <source>
        <dbReference type="ARBA" id="ARBA00022679"/>
    </source>
</evidence>
<dbReference type="PANTHER" id="PTHR43675">
    <property type="entry name" value="ARSENITE METHYLTRANSFERASE"/>
    <property type="match status" value="1"/>
</dbReference>
<evidence type="ECO:0000313" key="11">
    <source>
        <dbReference type="Proteomes" id="UP001485043"/>
    </source>
</evidence>
<proteinExistence type="inferred from homology"/>
<evidence type="ECO:0000256" key="2">
    <source>
        <dbReference type="ARBA" id="ARBA00022691"/>
    </source>
</evidence>
<comment type="catalytic activity">
    <reaction evidence="8">
        <text>arsenic triglutathione + 3 [thioredoxin]-dithiol + 3 S-adenosyl-L-methionine = trimethylarsine + 3 [thioredoxin]-disulfide + 3 glutathione + 3 S-adenosyl-L-homocysteine + 3 H(+)</text>
        <dbReference type="Rhea" id="RHEA:69432"/>
        <dbReference type="Rhea" id="RHEA-COMP:10698"/>
        <dbReference type="Rhea" id="RHEA-COMP:10700"/>
        <dbReference type="ChEBI" id="CHEBI:15378"/>
        <dbReference type="ChEBI" id="CHEBI:27130"/>
        <dbReference type="ChEBI" id="CHEBI:29950"/>
        <dbReference type="ChEBI" id="CHEBI:50058"/>
        <dbReference type="ChEBI" id="CHEBI:57856"/>
        <dbReference type="ChEBI" id="CHEBI:57925"/>
        <dbReference type="ChEBI" id="CHEBI:59789"/>
        <dbReference type="ChEBI" id="CHEBI:183640"/>
        <dbReference type="EC" id="2.1.1.137"/>
    </reaction>
</comment>
<evidence type="ECO:0000259" key="9">
    <source>
        <dbReference type="Pfam" id="PF13847"/>
    </source>
</evidence>
<feature type="domain" description="Methyltransferase" evidence="9">
    <location>
        <begin position="6"/>
        <end position="93"/>
    </location>
</feature>
<dbReference type="Pfam" id="PF13847">
    <property type="entry name" value="Methyltransf_31"/>
    <property type="match status" value="1"/>
</dbReference>
<dbReference type="InterPro" id="IPR026669">
    <property type="entry name" value="Arsenite_MeTrfase-like"/>
</dbReference>
<evidence type="ECO:0000256" key="6">
    <source>
        <dbReference type="ARBA" id="ARBA00047941"/>
    </source>
</evidence>
<keyword evidence="11" id="KW-1185">Reference proteome</keyword>
<dbReference type="EC" id="2.1.1.137" evidence="4"/>
<dbReference type="InterPro" id="IPR029063">
    <property type="entry name" value="SAM-dependent_MTases_sf"/>
</dbReference>
<sequence>MRYVNGHIEFLDKAGIKDNSVDIIISNCVVNLSPDKQRVLSEAYRVLAPGGEMYFSDVYSDRRMPKEAQEHEVLWGECISGALYTGDFKAICRQVGFADPRQMSINEITIQDPDLKQVTGNARFFSITYRLFKLPGLLEPACEDYGQYAIYKGTISGQQHAYELDDGHTFVTGKPALVCGNTAAMVGEQNKSWLSKHFQVVGDRTVHHGAFPCGPSSSSTVAAVKPAPTGGSCC</sequence>
<evidence type="ECO:0000256" key="5">
    <source>
        <dbReference type="ARBA" id="ARBA00034545"/>
    </source>
</evidence>
<dbReference type="CDD" id="cd02440">
    <property type="entry name" value="AdoMet_MTases"/>
    <property type="match status" value="1"/>
</dbReference>